<reference evidence="11 12" key="1">
    <citation type="journal article" date="2022" name="Environ. Microbiol. Rep.">
        <title>Eco-phylogenetic analyses reveal divergent evolution of vitamin B12 metabolism in the marine bacterial family 'Psychromonadaceae'.</title>
        <authorList>
            <person name="Jin X."/>
            <person name="Yang Y."/>
            <person name="Cao H."/>
            <person name="Gao B."/>
            <person name="Zhao Z."/>
        </authorList>
    </citation>
    <scope>NUCLEOTIDE SEQUENCE [LARGE SCALE GENOMIC DNA]</scope>
    <source>
        <strain evidence="11 12">MKS20</strain>
    </source>
</reference>
<evidence type="ECO:0000259" key="9">
    <source>
        <dbReference type="Pfam" id="PF02719"/>
    </source>
</evidence>
<dbReference type="EC" id="5.1.3.2" evidence="3"/>
<organism evidence="11 12">
    <name type="scientific">Motilimonas cestriensis</name>
    <dbReference type="NCBI Taxonomy" id="2742685"/>
    <lineage>
        <taxon>Bacteria</taxon>
        <taxon>Pseudomonadati</taxon>
        <taxon>Pseudomonadota</taxon>
        <taxon>Gammaproteobacteria</taxon>
        <taxon>Alteromonadales</taxon>
        <taxon>Alteromonadales genera incertae sedis</taxon>
        <taxon>Motilimonas</taxon>
    </lineage>
</organism>
<evidence type="ECO:0000256" key="1">
    <source>
        <dbReference type="ARBA" id="ARBA00000083"/>
    </source>
</evidence>
<dbReference type="EMBL" id="JAIMJA010000003">
    <property type="protein sequence ID" value="MCE2594068.1"/>
    <property type="molecule type" value="Genomic_DNA"/>
</dbReference>
<comment type="caution">
    <text evidence="11">The sequence shown here is derived from an EMBL/GenBank/DDBJ whole genome shotgun (WGS) entry which is preliminary data.</text>
</comment>
<accession>A0ABS8W777</accession>
<dbReference type="CDD" id="cd05237">
    <property type="entry name" value="UDP_invert_4-6DH_SDR_e"/>
    <property type="match status" value="1"/>
</dbReference>
<dbReference type="PANTHER" id="PTHR43318">
    <property type="entry name" value="UDP-N-ACETYLGLUCOSAMINE 4,6-DEHYDRATASE"/>
    <property type="match status" value="1"/>
</dbReference>
<evidence type="ECO:0000256" key="7">
    <source>
        <dbReference type="ARBA" id="ARBA00031367"/>
    </source>
</evidence>
<comment type="catalytic activity">
    <reaction evidence="1">
        <text>UDP-alpha-D-glucose = UDP-alpha-D-galactose</text>
        <dbReference type="Rhea" id="RHEA:22168"/>
        <dbReference type="ChEBI" id="CHEBI:58885"/>
        <dbReference type="ChEBI" id="CHEBI:66914"/>
        <dbReference type="EC" id="5.1.3.2"/>
    </reaction>
</comment>
<evidence type="ECO:0000313" key="12">
    <source>
        <dbReference type="Proteomes" id="UP001201273"/>
    </source>
</evidence>
<name>A0ABS8W777_9GAMM</name>
<dbReference type="InterPro" id="IPR003869">
    <property type="entry name" value="Polysac_CapD-like"/>
</dbReference>
<evidence type="ECO:0000313" key="11">
    <source>
        <dbReference type="EMBL" id="MCE2594068.1"/>
    </source>
</evidence>
<sequence length="344" mass="38488">MFNNKILLITGGTGSFGNAVLNRFLETDVKEIRIFSRDEKKQDDMRKKFNSDKLKFYIGDVRDYQSVSNAIRGVDYIYHAAALKQVPSCEFYPLEAVKTNVLGTENVLEAAINHGVERVVCLSTDKAVYPINAMGISKAMMEKVIVAKSRNVPKGMTICTTRYGNVMASRGSVIPLFCRQIIEGKSLTVTDPNMTRFMMTLDDAVDLVLHAFEHGSNGDIFVQKAPGATIDVLTKAIFNIMDKPNHEVNVIGTRHGEKLYEALCSREEMFVAEDQGGYYRIPADNRDLNYAQYVEEGEQDLSVVEDYNSHNTERLDVAGMEALLLKLDFMREIKAGNLTVPEGV</sequence>
<dbReference type="Proteomes" id="UP001201273">
    <property type="component" value="Unassembled WGS sequence"/>
</dbReference>
<evidence type="ECO:0000256" key="8">
    <source>
        <dbReference type="ARBA" id="ARBA00033067"/>
    </source>
</evidence>
<dbReference type="Pfam" id="PF02719">
    <property type="entry name" value="Polysacc_synt_2"/>
    <property type="match status" value="1"/>
</dbReference>
<keyword evidence="5" id="KW-0448">Lipopolysaccharide biosynthesis</keyword>
<dbReference type="RefSeq" id="WP_233051646.1">
    <property type="nucleotide sequence ID" value="NZ_JAIMJA010000003.1"/>
</dbReference>
<keyword evidence="12" id="KW-1185">Reference proteome</keyword>
<evidence type="ECO:0000256" key="2">
    <source>
        <dbReference type="ARBA" id="ARBA00007430"/>
    </source>
</evidence>
<dbReference type="InterPro" id="IPR036291">
    <property type="entry name" value="NAD(P)-bd_dom_sf"/>
</dbReference>
<feature type="domain" description="UDP-glucose 4-epimerase CapD C-terminal" evidence="10">
    <location>
        <begin position="284"/>
        <end position="331"/>
    </location>
</feature>
<proteinExistence type="inferred from homology"/>
<evidence type="ECO:0000259" key="10">
    <source>
        <dbReference type="Pfam" id="PF08485"/>
    </source>
</evidence>
<comment type="similarity">
    <text evidence="2">Belongs to the polysaccharide synthase family.</text>
</comment>
<keyword evidence="6" id="KW-0413">Isomerase</keyword>
<protein>
    <recommendedName>
        <fullName evidence="4">UDP-glucose 4-epimerase</fullName>
        <ecNumber evidence="3">5.1.3.2</ecNumber>
    </recommendedName>
    <alternativeName>
        <fullName evidence="8">Galactowaldenase</fullName>
    </alternativeName>
    <alternativeName>
        <fullName evidence="7">UDP-galactose 4-epimerase</fullName>
    </alternativeName>
</protein>
<dbReference type="Gene3D" id="3.40.50.720">
    <property type="entry name" value="NAD(P)-binding Rossmann-like Domain"/>
    <property type="match status" value="1"/>
</dbReference>
<evidence type="ECO:0000256" key="3">
    <source>
        <dbReference type="ARBA" id="ARBA00013189"/>
    </source>
</evidence>
<evidence type="ECO:0000256" key="6">
    <source>
        <dbReference type="ARBA" id="ARBA00023235"/>
    </source>
</evidence>
<feature type="domain" description="Polysaccharide biosynthesis protein CapD-like" evidence="9">
    <location>
        <begin position="7"/>
        <end position="281"/>
    </location>
</feature>
<evidence type="ECO:0000256" key="4">
    <source>
        <dbReference type="ARBA" id="ARBA00018569"/>
    </source>
</evidence>
<dbReference type="InterPro" id="IPR013692">
    <property type="entry name" value="CapD_C"/>
</dbReference>
<dbReference type="InterPro" id="IPR051203">
    <property type="entry name" value="Polysaccharide_Synthase-Rel"/>
</dbReference>
<dbReference type="SUPFAM" id="SSF51735">
    <property type="entry name" value="NAD(P)-binding Rossmann-fold domains"/>
    <property type="match status" value="1"/>
</dbReference>
<evidence type="ECO:0000256" key="5">
    <source>
        <dbReference type="ARBA" id="ARBA00022985"/>
    </source>
</evidence>
<dbReference type="Pfam" id="PF08485">
    <property type="entry name" value="Polysacc_syn_2C"/>
    <property type="match status" value="1"/>
</dbReference>
<gene>
    <name evidence="11" type="ORF">K6Y31_04485</name>
</gene>
<dbReference type="PANTHER" id="PTHR43318:SF2">
    <property type="entry name" value="UDP-N-ACETYLGLUCOSAMINE 4,6-DEHYDRATASE (INVERTING)"/>
    <property type="match status" value="1"/>
</dbReference>